<name>A0ABQ0TNE6_9BACL</name>
<dbReference type="PANTHER" id="PTHR40064:SF1">
    <property type="entry name" value="MEMBRANE PROTEIN"/>
    <property type="match status" value="1"/>
</dbReference>
<evidence type="ECO:0000313" key="9">
    <source>
        <dbReference type="Proteomes" id="UP000319578"/>
    </source>
</evidence>
<comment type="subcellular location">
    <subcellularLocation>
        <location evidence="1">Cell membrane</location>
        <topology evidence="1">Multi-pass membrane protein</topology>
    </subcellularLocation>
</comment>
<feature type="transmembrane region" description="Helical" evidence="6">
    <location>
        <begin position="138"/>
        <end position="162"/>
    </location>
</feature>
<keyword evidence="5 6" id="KW-0472">Membrane</keyword>
<gene>
    <name evidence="8" type="primary">yqjA</name>
    <name evidence="8" type="ORF">BRE01_30580</name>
</gene>
<dbReference type="PANTHER" id="PTHR40064">
    <property type="entry name" value="MEMBRANE PROTEIN-RELATED"/>
    <property type="match status" value="1"/>
</dbReference>
<dbReference type="InterPro" id="IPR052984">
    <property type="entry name" value="UPF0421"/>
</dbReference>
<feature type="domain" description="Putative aromatic acid exporter C-terminal" evidence="7">
    <location>
        <begin position="166"/>
        <end position="329"/>
    </location>
</feature>
<keyword evidence="2" id="KW-1003">Cell membrane</keyword>
<dbReference type="InterPro" id="IPR038323">
    <property type="entry name" value="ArAE_1_C_sf"/>
</dbReference>
<comment type="caution">
    <text evidence="8">The sequence shown here is derived from an EMBL/GenBank/DDBJ whole genome shotgun (WGS) entry which is preliminary data.</text>
</comment>
<evidence type="ECO:0000259" key="7">
    <source>
        <dbReference type="Pfam" id="PF11728"/>
    </source>
</evidence>
<evidence type="ECO:0000256" key="4">
    <source>
        <dbReference type="ARBA" id="ARBA00022989"/>
    </source>
</evidence>
<reference evidence="8 9" key="1">
    <citation type="submission" date="2019-06" db="EMBL/GenBank/DDBJ databases">
        <title>Whole genome shotgun sequence of Brevibacillus reuszeri NBRC 15719.</title>
        <authorList>
            <person name="Hosoyama A."/>
            <person name="Uohara A."/>
            <person name="Ohji S."/>
            <person name="Ichikawa N."/>
        </authorList>
    </citation>
    <scope>NUCLEOTIDE SEQUENCE [LARGE SCALE GENOMIC DNA]</scope>
    <source>
        <strain evidence="8 9">NBRC 15719</strain>
    </source>
</reference>
<dbReference type="EMBL" id="BJON01000011">
    <property type="protein sequence ID" value="GED69356.1"/>
    <property type="molecule type" value="Genomic_DNA"/>
</dbReference>
<dbReference type="InterPro" id="IPR010343">
    <property type="entry name" value="ArAE_1"/>
</dbReference>
<sequence>MAKHCKAAFAAWRGTGLNWLKFKIGYRTLKTAIGTAISILLAQQLDLMFPASAGIITILCIQVTVKQSFRTAWNRILASFLGLVLGMGLFLVLGFTPLAILIEILIFMPLAVWFKIQEGFVTSIVVLMHLYSTQRMDAALIANEVALLVVGVGVALVVNLYMPSLDKELQAMQGQVEKLFIKILREFCYYLRHGESDWDGREMIEAPGLLEKAIRLASRDVDNRLGRRDDSYYQYFIMREKQFELLERMMPIVSSLNTQVPQGLHIADFLERISDSVHPGNTAYRFIDQLRDMRKEIKETDLPQTREEFETRASLFYLLREIERYLFIKHELGKTSDEKTGKKQPRTAKG</sequence>
<organism evidence="8 9">
    <name type="scientific">Brevibacillus reuszeri</name>
    <dbReference type="NCBI Taxonomy" id="54915"/>
    <lineage>
        <taxon>Bacteria</taxon>
        <taxon>Bacillati</taxon>
        <taxon>Bacillota</taxon>
        <taxon>Bacilli</taxon>
        <taxon>Bacillales</taxon>
        <taxon>Paenibacillaceae</taxon>
        <taxon>Brevibacillus</taxon>
    </lineage>
</organism>
<evidence type="ECO:0000256" key="3">
    <source>
        <dbReference type="ARBA" id="ARBA00022692"/>
    </source>
</evidence>
<feature type="transmembrane region" description="Helical" evidence="6">
    <location>
        <begin position="77"/>
        <end position="106"/>
    </location>
</feature>
<dbReference type="Pfam" id="PF06081">
    <property type="entry name" value="ArAE_1"/>
    <property type="match status" value="1"/>
</dbReference>
<proteinExistence type="predicted"/>
<keyword evidence="4 6" id="KW-1133">Transmembrane helix</keyword>
<feature type="transmembrane region" description="Helical" evidence="6">
    <location>
        <begin position="112"/>
        <end position="131"/>
    </location>
</feature>
<evidence type="ECO:0000313" key="8">
    <source>
        <dbReference type="EMBL" id="GED69356.1"/>
    </source>
</evidence>
<dbReference type="RefSeq" id="WP_236700185.1">
    <property type="nucleotide sequence ID" value="NZ_BJON01000011.1"/>
</dbReference>
<evidence type="ECO:0000256" key="6">
    <source>
        <dbReference type="SAM" id="Phobius"/>
    </source>
</evidence>
<dbReference type="Gene3D" id="1.20.120.940">
    <property type="entry name" value="Putative aromatic acid exporter, C-terminal domain"/>
    <property type="match status" value="1"/>
</dbReference>
<protein>
    <recommendedName>
        <fullName evidence="7">Putative aromatic acid exporter C-terminal domain-containing protein</fullName>
    </recommendedName>
</protein>
<keyword evidence="3 6" id="KW-0812">Transmembrane</keyword>
<keyword evidence="9" id="KW-1185">Reference proteome</keyword>
<evidence type="ECO:0000256" key="1">
    <source>
        <dbReference type="ARBA" id="ARBA00004651"/>
    </source>
</evidence>
<evidence type="ECO:0000256" key="2">
    <source>
        <dbReference type="ARBA" id="ARBA00022475"/>
    </source>
</evidence>
<dbReference type="Proteomes" id="UP000319578">
    <property type="component" value="Unassembled WGS sequence"/>
</dbReference>
<dbReference type="Pfam" id="PF11728">
    <property type="entry name" value="ArAE_1_C"/>
    <property type="match status" value="1"/>
</dbReference>
<accession>A0ABQ0TNE6</accession>
<evidence type="ECO:0000256" key="5">
    <source>
        <dbReference type="ARBA" id="ARBA00023136"/>
    </source>
</evidence>
<dbReference type="InterPro" id="IPR021062">
    <property type="entry name" value="ArAE_1_C"/>
</dbReference>